<evidence type="ECO:0000313" key="2">
    <source>
        <dbReference type="Proteomes" id="UP001597045"/>
    </source>
</evidence>
<protein>
    <submittedName>
        <fullName evidence="1">Uncharacterized protein</fullName>
    </submittedName>
</protein>
<comment type="caution">
    <text evidence="1">The sequence shown here is derived from an EMBL/GenBank/DDBJ whole genome shotgun (WGS) entry which is preliminary data.</text>
</comment>
<organism evidence="1 2">
    <name type="scientific">Kibdelosporangium lantanae</name>
    <dbReference type="NCBI Taxonomy" id="1497396"/>
    <lineage>
        <taxon>Bacteria</taxon>
        <taxon>Bacillati</taxon>
        <taxon>Actinomycetota</taxon>
        <taxon>Actinomycetes</taxon>
        <taxon>Pseudonocardiales</taxon>
        <taxon>Pseudonocardiaceae</taxon>
        <taxon>Kibdelosporangium</taxon>
    </lineage>
</organism>
<dbReference type="Proteomes" id="UP001597045">
    <property type="component" value="Unassembled WGS sequence"/>
</dbReference>
<keyword evidence="2" id="KW-1185">Reference proteome</keyword>
<dbReference type="EMBL" id="JBHTIS010000396">
    <property type="protein sequence ID" value="MFD1045744.1"/>
    <property type="molecule type" value="Genomic_DNA"/>
</dbReference>
<gene>
    <name evidence="1" type="ORF">ACFQ1S_09295</name>
</gene>
<name>A0ABW3M8Y1_9PSEU</name>
<proteinExistence type="predicted"/>
<reference evidence="2" key="1">
    <citation type="journal article" date="2019" name="Int. J. Syst. Evol. Microbiol.">
        <title>The Global Catalogue of Microorganisms (GCM) 10K type strain sequencing project: providing services to taxonomists for standard genome sequencing and annotation.</title>
        <authorList>
            <consortium name="The Broad Institute Genomics Platform"/>
            <consortium name="The Broad Institute Genome Sequencing Center for Infectious Disease"/>
            <person name="Wu L."/>
            <person name="Ma J."/>
        </authorList>
    </citation>
    <scope>NUCLEOTIDE SEQUENCE [LARGE SCALE GENOMIC DNA]</scope>
    <source>
        <strain evidence="2">JCM 31486</strain>
    </source>
</reference>
<evidence type="ECO:0000313" key="1">
    <source>
        <dbReference type="EMBL" id="MFD1045744.1"/>
    </source>
</evidence>
<accession>A0ABW3M8Y1</accession>
<sequence>MARAQIQAPPAKALATLGEAFEVLELVPERGEPLHQANPTGGVYTLPFGEHGLITYLLLADQDRVDVLLVTWLDLG</sequence>